<feature type="compositionally biased region" description="Basic and acidic residues" evidence="2">
    <location>
        <begin position="69"/>
        <end position="81"/>
    </location>
</feature>
<feature type="region of interest" description="Disordered" evidence="2">
    <location>
        <begin position="308"/>
        <end position="362"/>
    </location>
</feature>
<feature type="region of interest" description="Disordered" evidence="2">
    <location>
        <begin position="225"/>
        <end position="256"/>
    </location>
</feature>
<organism evidence="3">
    <name type="scientific">viral metagenome</name>
    <dbReference type="NCBI Taxonomy" id="1070528"/>
    <lineage>
        <taxon>unclassified sequences</taxon>
        <taxon>metagenomes</taxon>
        <taxon>organismal metagenomes</taxon>
    </lineage>
</organism>
<dbReference type="AlphaFoldDB" id="A0A6H1ZB22"/>
<dbReference type="EMBL" id="MT145194">
    <property type="protein sequence ID" value="QJI05072.1"/>
    <property type="molecule type" value="Genomic_DNA"/>
</dbReference>
<dbReference type="EMBL" id="MT143978">
    <property type="protein sequence ID" value="QJA44662.1"/>
    <property type="molecule type" value="Genomic_DNA"/>
</dbReference>
<feature type="compositionally biased region" description="Basic and acidic residues" evidence="2">
    <location>
        <begin position="52"/>
        <end position="62"/>
    </location>
</feature>
<dbReference type="EMBL" id="MT141572">
    <property type="protein sequence ID" value="QJA67498.1"/>
    <property type="molecule type" value="Genomic_DNA"/>
</dbReference>
<evidence type="ECO:0000313" key="4">
    <source>
        <dbReference type="EMBL" id="QJA67498.1"/>
    </source>
</evidence>
<feature type="compositionally biased region" description="Basic and acidic residues" evidence="2">
    <location>
        <begin position="232"/>
        <end position="256"/>
    </location>
</feature>
<evidence type="ECO:0000313" key="5">
    <source>
        <dbReference type="EMBL" id="QJH95906.1"/>
    </source>
</evidence>
<feature type="coiled-coil region" evidence="1">
    <location>
        <begin position="120"/>
        <end position="147"/>
    </location>
</feature>
<evidence type="ECO:0000256" key="2">
    <source>
        <dbReference type="SAM" id="MobiDB-lite"/>
    </source>
</evidence>
<evidence type="ECO:0000256" key="1">
    <source>
        <dbReference type="SAM" id="Coils"/>
    </source>
</evidence>
<evidence type="ECO:0000313" key="6">
    <source>
        <dbReference type="EMBL" id="QJI05072.1"/>
    </source>
</evidence>
<dbReference type="EMBL" id="MT144633">
    <property type="protein sequence ID" value="QJH95906.1"/>
    <property type="molecule type" value="Genomic_DNA"/>
</dbReference>
<gene>
    <name evidence="6" type="ORF">MM415A00133_0015</name>
    <name evidence="4" type="ORF">MM415B00206_0015</name>
    <name evidence="3" type="ORF">TM448A00125_0058</name>
    <name evidence="5" type="ORF">TM448B00551_0004</name>
</gene>
<reference evidence="3" key="1">
    <citation type="submission" date="2020-03" db="EMBL/GenBank/DDBJ databases">
        <title>The deep terrestrial virosphere.</title>
        <authorList>
            <person name="Holmfeldt K."/>
            <person name="Nilsson E."/>
            <person name="Simone D."/>
            <person name="Lopez-Fernandez M."/>
            <person name="Wu X."/>
            <person name="de Brujin I."/>
            <person name="Lundin D."/>
            <person name="Andersson A."/>
            <person name="Bertilsson S."/>
            <person name="Dopson M."/>
        </authorList>
    </citation>
    <scope>NUCLEOTIDE SEQUENCE</scope>
    <source>
        <strain evidence="6">MM415A00133</strain>
        <strain evidence="4">MM415B00206</strain>
        <strain evidence="3">TM448A00125</strain>
        <strain evidence="5">TM448B00551</strain>
    </source>
</reference>
<evidence type="ECO:0000313" key="3">
    <source>
        <dbReference type="EMBL" id="QJA44662.1"/>
    </source>
</evidence>
<feature type="compositionally biased region" description="Polar residues" evidence="2">
    <location>
        <begin position="309"/>
        <end position="318"/>
    </location>
</feature>
<name>A0A6H1ZB22_9ZZZZ</name>
<accession>A0A6H1ZB22</accession>
<proteinExistence type="predicted"/>
<keyword evidence="1" id="KW-0175">Coiled coil</keyword>
<protein>
    <submittedName>
        <fullName evidence="3">Uncharacterized protein</fullName>
    </submittedName>
</protein>
<feature type="region of interest" description="Disordered" evidence="2">
    <location>
        <begin position="1"/>
        <end position="104"/>
    </location>
</feature>
<sequence length="362" mass="40112">MPKSNGEDELSDYIDSVSGIEDTGAVDTSVDTGADDGAADVSDGTPAAKTGSAEDKAVEAKSGDQQQQKPKDQKAKDEQSAKDAQGAKPKFKKTPHGNLVDDKGNIVDQQGNVIAPMGRARRIYEDNEKLTREYTRVKQERDQFELQTREIALLNNVPKQYNLNNDEVARALDFAGRMKRGDTLGVAKDLLALISAQGHNISELLGEDVGDSIDMRAVKAMLDQRLGPIQQQREEDTQRTQREEEGRRNYERFVSDNEYADVHGDAIANLMKAQSLPPQVAYNRIREFAYANNFDFSEPLGPQIAERQATGSQTQQRPNDQRPAPKPLGNGRQSTRDNGVRPAQPQYADPDEDWGSIIRRAM</sequence>